<proteinExistence type="inferred from homology"/>
<dbReference type="RefSeq" id="WP_143903176.1">
    <property type="nucleotide sequence ID" value="NZ_VJOL01000036.1"/>
</dbReference>
<keyword evidence="3" id="KW-1003">Cell membrane</keyword>
<sequence>MRFVWVVAWRLLREGRFQTALILGGVTIGVAVVVYITAIINGLQANIIDRTLSSQAHVVLRPAERRNEPVLSAGDWVVTLADVRKRTEREATIADPAAVLATAQSVPGVGAAAAVVTGPGVAQQGGVRKAVVLQGVELERYQQVIRLDDKLRAGALTLQAGQALIGVELADDLGLTPGSRLRLQSATGASLSVRVTGVLDYGIQDLNRRRVLLPLRDAQSLLGLGREVSEIDIRAARLFEAESLAADLQRATGLTADSWQVANGQLVTALRSQSASSLMIRAFVTVAVALGIASVLVVSVVQRQREIGILRAMGTPRRRILGVFLLQGALVGLGGSLLGAGLGGALAVGFTRIARNADGSPLFPIVLEAVVYRSFCKFHFAGCLLGGDLRRYAPTLPAQQTARGWV</sequence>
<keyword evidence="11" id="KW-1185">Reference proteome</keyword>
<dbReference type="InterPro" id="IPR025857">
    <property type="entry name" value="MacB_PCD"/>
</dbReference>
<dbReference type="EMBL" id="VJOL01000036">
    <property type="protein sequence ID" value="TSE28836.1"/>
    <property type="molecule type" value="Genomic_DNA"/>
</dbReference>
<protein>
    <submittedName>
        <fullName evidence="10">Lipoprotein-releasing system transmembrane protein LolE</fullName>
    </submittedName>
</protein>
<evidence type="ECO:0000256" key="4">
    <source>
        <dbReference type="ARBA" id="ARBA00022692"/>
    </source>
</evidence>
<organism evidence="10 11">
    <name type="scientific">Tepidimonas thermarum</name>
    <dbReference type="NCBI Taxonomy" id="335431"/>
    <lineage>
        <taxon>Bacteria</taxon>
        <taxon>Pseudomonadati</taxon>
        <taxon>Pseudomonadota</taxon>
        <taxon>Betaproteobacteria</taxon>
        <taxon>Burkholderiales</taxon>
        <taxon>Tepidimonas</taxon>
    </lineage>
</organism>
<dbReference type="Pfam" id="PF02687">
    <property type="entry name" value="FtsX"/>
    <property type="match status" value="1"/>
</dbReference>
<evidence type="ECO:0000256" key="5">
    <source>
        <dbReference type="ARBA" id="ARBA00022989"/>
    </source>
</evidence>
<dbReference type="GO" id="GO:0098797">
    <property type="term" value="C:plasma membrane protein complex"/>
    <property type="evidence" value="ECO:0007669"/>
    <property type="project" value="TreeGrafter"/>
</dbReference>
<evidence type="ECO:0000256" key="7">
    <source>
        <dbReference type="SAM" id="Phobius"/>
    </source>
</evidence>
<dbReference type="InterPro" id="IPR003838">
    <property type="entry name" value="ABC3_permease_C"/>
</dbReference>
<evidence type="ECO:0000259" key="9">
    <source>
        <dbReference type="Pfam" id="PF12704"/>
    </source>
</evidence>
<keyword evidence="10" id="KW-0449">Lipoprotein</keyword>
<comment type="similarity">
    <text evidence="2">Belongs to the ABC-4 integral membrane protein family. LolC/E subfamily.</text>
</comment>
<dbReference type="PANTHER" id="PTHR30489:SF0">
    <property type="entry name" value="LIPOPROTEIN-RELEASING SYSTEM TRANSMEMBRANE PROTEIN LOLE"/>
    <property type="match status" value="1"/>
</dbReference>
<evidence type="ECO:0000256" key="3">
    <source>
        <dbReference type="ARBA" id="ARBA00022475"/>
    </source>
</evidence>
<dbReference type="GO" id="GO:0044874">
    <property type="term" value="P:lipoprotein localization to outer membrane"/>
    <property type="evidence" value="ECO:0007669"/>
    <property type="project" value="TreeGrafter"/>
</dbReference>
<evidence type="ECO:0000259" key="8">
    <source>
        <dbReference type="Pfam" id="PF02687"/>
    </source>
</evidence>
<evidence type="ECO:0000256" key="1">
    <source>
        <dbReference type="ARBA" id="ARBA00004651"/>
    </source>
</evidence>
<evidence type="ECO:0000256" key="6">
    <source>
        <dbReference type="ARBA" id="ARBA00023136"/>
    </source>
</evidence>
<dbReference type="OrthoDB" id="9770036at2"/>
<dbReference type="Pfam" id="PF12704">
    <property type="entry name" value="MacB_PCD"/>
    <property type="match status" value="1"/>
</dbReference>
<evidence type="ECO:0000313" key="10">
    <source>
        <dbReference type="EMBL" id="TSE28836.1"/>
    </source>
</evidence>
<name>A0A554WZ29_9BURK</name>
<feature type="domain" description="ABC3 transporter permease C-terminal" evidence="8">
    <location>
        <begin position="282"/>
        <end position="347"/>
    </location>
</feature>
<dbReference type="AlphaFoldDB" id="A0A554WZ29"/>
<keyword evidence="5 7" id="KW-1133">Transmembrane helix</keyword>
<reference evidence="10 11" key="1">
    <citation type="submission" date="2019-07" db="EMBL/GenBank/DDBJ databases">
        <title>Tepidimonas thermarum AA-1 draft genome.</title>
        <authorList>
            <person name="Da Costa M.S."/>
            <person name="Froufe H.J.C."/>
            <person name="Egas C."/>
            <person name="Albuquerque L."/>
        </authorList>
    </citation>
    <scope>NUCLEOTIDE SEQUENCE [LARGE SCALE GENOMIC DNA]</scope>
    <source>
        <strain evidence="10 11">AA-1</strain>
    </source>
</reference>
<evidence type="ECO:0000313" key="11">
    <source>
        <dbReference type="Proteomes" id="UP000318542"/>
    </source>
</evidence>
<feature type="transmembrane region" description="Helical" evidence="7">
    <location>
        <begin position="20"/>
        <end position="43"/>
    </location>
</feature>
<keyword evidence="4 7" id="KW-0812">Transmembrane</keyword>
<dbReference type="PANTHER" id="PTHR30489">
    <property type="entry name" value="LIPOPROTEIN-RELEASING SYSTEM TRANSMEMBRANE PROTEIN LOLE"/>
    <property type="match status" value="1"/>
</dbReference>
<evidence type="ECO:0000256" key="2">
    <source>
        <dbReference type="ARBA" id="ARBA00005236"/>
    </source>
</evidence>
<dbReference type="InterPro" id="IPR051447">
    <property type="entry name" value="Lipoprotein-release_system"/>
</dbReference>
<feature type="transmembrane region" description="Helical" evidence="7">
    <location>
        <begin position="278"/>
        <end position="301"/>
    </location>
</feature>
<comment type="caution">
    <text evidence="10">The sequence shown here is derived from an EMBL/GenBank/DDBJ whole genome shotgun (WGS) entry which is preliminary data.</text>
</comment>
<gene>
    <name evidence="10" type="primary">lolE</name>
    <name evidence="10" type="ORF">Tther_01848</name>
</gene>
<feature type="domain" description="MacB-like periplasmic core" evidence="9">
    <location>
        <begin position="19"/>
        <end position="250"/>
    </location>
</feature>
<keyword evidence="6 7" id="KW-0472">Membrane</keyword>
<accession>A0A554WZ29</accession>
<dbReference type="Proteomes" id="UP000318542">
    <property type="component" value="Unassembled WGS sequence"/>
</dbReference>
<comment type="subcellular location">
    <subcellularLocation>
        <location evidence="1">Cell membrane</location>
        <topology evidence="1">Multi-pass membrane protein</topology>
    </subcellularLocation>
</comment>
<feature type="transmembrane region" description="Helical" evidence="7">
    <location>
        <begin position="321"/>
        <end position="350"/>
    </location>
</feature>